<dbReference type="RefSeq" id="WP_052033574.1">
    <property type="nucleotide sequence ID" value="NZ_BAWF01000062.1"/>
</dbReference>
<evidence type="ECO:0000313" key="2">
    <source>
        <dbReference type="EMBL" id="GAF48898.1"/>
    </source>
</evidence>
<comment type="caution">
    <text evidence="2">The sequence shown here is derived from an EMBL/GenBank/DDBJ whole genome shotgun (WGS) entry which is preliminary data.</text>
</comment>
<evidence type="ECO:0000313" key="3">
    <source>
        <dbReference type="Proteomes" id="UP000019491"/>
    </source>
</evidence>
<evidence type="ECO:0000259" key="1">
    <source>
        <dbReference type="Pfam" id="PF08388"/>
    </source>
</evidence>
<gene>
    <name evidence="2" type="ORF">RW1_062_00220</name>
</gene>
<organism evidence="2 3">
    <name type="scientific">Rhodococcus wratislaviensis NBRC 100605</name>
    <dbReference type="NCBI Taxonomy" id="1219028"/>
    <lineage>
        <taxon>Bacteria</taxon>
        <taxon>Bacillati</taxon>
        <taxon>Actinomycetota</taxon>
        <taxon>Actinomycetes</taxon>
        <taxon>Mycobacteriales</taxon>
        <taxon>Nocardiaceae</taxon>
        <taxon>Rhodococcus</taxon>
    </lineage>
</organism>
<protein>
    <recommendedName>
        <fullName evidence="1">Group II intron maturase-specific domain-containing protein</fullName>
    </recommendedName>
</protein>
<dbReference type="EMBL" id="BAWF01000062">
    <property type="protein sequence ID" value="GAF48898.1"/>
    <property type="molecule type" value="Genomic_DNA"/>
</dbReference>
<dbReference type="Pfam" id="PF08388">
    <property type="entry name" value="GIIM"/>
    <property type="match status" value="1"/>
</dbReference>
<dbReference type="AlphaFoldDB" id="X0PZ96"/>
<dbReference type="InterPro" id="IPR013597">
    <property type="entry name" value="Mat_intron_G2"/>
</dbReference>
<name>X0PZ96_RHOWR</name>
<dbReference type="Proteomes" id="UP000019491">
    <property type="component" value="Unassembled WGS sequence"/>
</dbReference>
<keyword evidence="3" id="KW-1185">Reference proteome</keyword>
<proteinExistence type="predicted"/>
<accession>X0PZ96</accession>
<reference evidence="2 3" key="1">
    <citation type="submission" date="2014-02" db="EMBL/GenBank/DDBJ databases">
        <title>Whole genome shotgun sequence of Rhodococcus wratislaviensis NBRC 100605.</title>
        <authorList>
            <person name="Hosoyama A."/>
            <person name="Tsuchikane K."/>
            <person name="Yoshida I."/>
            <person name="Ohji S."/>
            <person name="Ichikawa N."/>
            <person name="Yamazoe A."/>
            <person name="Fujita N."/>
        </authorList>
    </citation>
    <scope>NUCLEOTIDE SEQUENCE [LARGE SCALE GENOMIC DNA]</scope>
    <source>
        <strain evidence="2 3">NBRC 100605</strain>
    </source>
</reference>
<sequence length="116" mass="14363">MFSAFLPAMGADALKAKSAEVKGWRIHLRTTMDLAELAGWMNPIIRGWMTYYGKFYRSEIYVLRRRINTYLVRWARRKFKRLRSFKRAERWWKGMLRRQPRLFAHWDWMADFLWIR</sequence>
<feature type="domain" description="Group II intron maturase-specific" evidence="1">
    <location>
        <begin position="18"/>
        <end position="92"/>
    </location>
</feature>